<protein>
    <recommendedName>
        <fullName evidence="3">Isochorismatase-like domain-containing protein</fullName>
    </recommendedName>
</protein>
<dbReference type="AlphaFoldDB" id="A0A1L9WSW5"/>
<gene>
    <name evidence="4" type="ORF">ASPACDRAFT_44646</name>
</gene>
<accession>A0A1L9WSW5</accession>
<dbReference type="PANTHER" id="PTHR43540:SF16">
    <property type="entry name" value="ISOCHORISMATASE-LIKE DOMAIN-CONTAINING PROTEIN"/>
    <property type="match status" value="1"/>
</dbReference>
<dbReference type="InterPro" id="IPR050272">
    <property type="entry name" value="Isochorismatase-like_hydrls"/>
</dbReference>
<proteinExistence type="inferred from homology"/>
<evidence type="ECO:0000313" key="5">
    <source>
        <dbReference type="Proteomes" id="UP000184546"/>
    </source>
</evidence>
<keyword evidence="2" id="KW-0378">Hydrolase</keyword>
<organism evidence="4 5">
    <name type="scientific">Aspergillus aculeatus (strain ATCC 16872 / CBS 172.66 / WB 5094)</name>
    <dbReference type="NCBI Taxonomy" id="690307"/>
    <lineage>
        <taxon>Eukaryota</taxon>
        <taxon>Fungi</taxon>
        <taxon>Dikarya</taxon>
        <taxon>Ascomycota</taxon>
        <taxon>Pezizomycotina</taxon>
        <taxon>Eurotiomycetes</taxon>
        <taxon>Eurotiomycetidae</taxon>
        <taxon>Eurotiales</taxon>
        <taxon>Aspergillaceae</taxon>
        <taxon>Aspergillus</taxon>
        <taxon>Aspergillus subgen. Circumdati</taxon>
    </lineage>
</organism>
<feature type="domain" description="Isochorismatase-like" evidence="3">
    <location>
        <begin position="7"/>
        <end position="196"/>
    </location>
</feature>
<dbReference type="SUPFAM" id="SSF52499">
    <property type="entry name" value="Isochorismatase-like hydrolases"/>
    <property type="match status" value="1"/>
</dbReference>
<keyword evidence="5" id="KW-1185">Reference proteome</keyword>
<dbReference type="Pfam" id="PF00857">
    <property type="entry name" value="Isochorismatase"/>
    <property type="match status" value="1"/>
</dbReference>
<sequence length="222" mass="25170">MADLSKTALILIGPYNDFLHPGGKLTPLLRDLEEKETIKHIEQAVVAARLHKIPIYYGLHQHWTPTAFQEWRHMTPNHVKQKEIKLFEAGTFGAEIYQGLEPDASNGDVVVSRHWNSNSFQNTDLDFQLRQREKINLVLAGLTANTCLESTARHAYELGYNVTLFKDATAGWSRELTDAATDLVWPLFAEVKTVEEWVDFLKAELQAYFLEDTIDLASATGD</sequence>
<dbReference type="Gene3D" id="3.40.50.850">
    <property type="entry name" value="Isochorismatase-like"/>
    <property type="match status" value="1"/>
</dbReference>
<dbReference type="GeneID" id="30975271"/>
<dbReference type="CDD" id="cd00431">
    <property type="entry name" value="cysteine_hydrolases"/>
    <property type="match status" value="1"/>
</dbReference>
<dbReference type="Proteomes" id="UP000184546">
    <property type="component" value="Unassembled WGS sequence"/>
</dbReference>
<dbReference type="STRING" id="690307.A0A1L9WSW5"/>
<dbReference type="InterPro" id="IPR036380">
    <property type="entry name" value="Isochorismatase-like_sf"/>
</dbReference>
<dbReference type="InterPro" id="IPR000868">
    <property type="entry name" value="Isochorismatase-like_dom"/>
</dbReference>
<evidence type="ECO:0000259" key="3">
    <source>
        <dbReference type="Pfam" id="PF00857"/>
    </source>
</evidence>
<comment type="similarity">
    <text evidence="1">Belongs to the isochorismatase family.</text>
</comment>
<dbReference type="EMBL" id="KV878979">
    <property type="protein sequence ID" value="OJJ99017.1"/>
    <property type="molecule type" value="Genomic_DNA"/>
</dbReference>
<dbReference type="PANTHER" id="PTHR43540">
    <property type="entry name" value="PEROXYUREIDOACRYLATE/UREIDOACRYLATE AMIDOHYDROLASE-RELATED"/>
    <property type="match status" value="1"/>
</dbReference>
<evidence type="ECO:0000313" key="4">
    <source>
        <dbReference type="EMBL" id="OJJ99017.1"/>
    </source>
</evidence>
<dbReference type="OMA" id="YHVTLVR"/>
<evidence type="ECO:0000256" key="2">
    <source>
        <dbReference type="ARBA" id="ARBA00022801"/>
    </source>
</evidence>
<dbReference type="OrthoDB" id="167809at2759"/>
<reference evidence="5" key="1">
    <citation type="journal article" date="2017" name="Genome Biol.">
        <title>Comparative genomics reveals high biological diversity and specific adaptations in the industrially and medically important fungal genus Aspergillus.</title>
        <authorList>
            <person name="de Vries R.P."/>
            <person name="Riley R."/>
            <person name="Wiebenga A."/>
            <person name="Aguilar-Osorio G."/>
            <person name="Amillis S."/>
            <person name="Uchima C.A."/>
            <person name="Anderluh G."/>
            <person name="Asadollahi M."/>
            <person name="Askin M."/>
            <person name="Barry K."/>
            <person name="Battaglia E."/>
            <person name="Bayram O."/>
            <person name="Benocci T."/>
            <person name="Braus-Stromeyer S.A."/>
            <person name="Caldana C."/>
            <person name="Canovas D."/>
            <person name="Cerqueira G.C."/>
            <person name="Chen F."/>
            <person name="Chen W."/>
            <person name="Choi C."/>
            <person name="Clum A."/>
            <person name="Dos Santos R.A."/>
            <person name="Damasio A.R."/>
            <person name="Diallinas G."/>
            <person name="Emri T."/>
            <person name="Fekete E."/>
            <person name="Flipphi M."/>
            <person name="Freyberg S."/>
            <person name="Gallo A."/>
            <person name="Gournas C."/>
            <person name="Habgood R."/>
            <person name="Hainaut M."/>
            <person name="Harispe M.L."/>
            <person name="Henrissat B."/>
            <person name="Hilden K.S."/>
            <person name="Hope R."/>
            <person name="Hossain A."/>
            <person name="Karabika E."/>
            <person name="Karaffa L."/>
            <person name="Karanyi Z."/>
            <person name="Krasevec N."/>
            <person name="Kuo A."/>
            <person name="Kusch H."/>
            <person name="LaButti K."/>
            <person name="Lagendijk E.L."/>
            <person name="Lapidus A."/>
            <person name="Levasseur A."/>
            <person name="Lindquist E."/>
            <person name="Lipzen A."/>
            <person name="Logrieco A.F."/>
            <person name="MacCabe A."/>
            <person name="Maekelae M.R."/>
            <person name="Malavazi I."/>
            <person name="Melin P."/>
            <person name="Meyer V."/>
            <person name="Mielnichuk N."/>
            <person name="Miskei M."/>
            <person name="Molnar A.P."/>
            <person name="Mule G."/>
            <person name="Ngan C.Y."/>
            <person name="Orejas M."/>
            <person name="Orosz E."/>
            <person name="Ouedraogo J.P."/>
            <person name="Overkamp K.M."/>
            <person name="Park H.-S."/>
            <person name="Perrone G."/>
            <person name="Piumi F."/>
            <person name="Punt P.J."/>
            <person name="Ram A.F."/>
            <person name="Ramon A."/>
            <person name="Rauscher S."/>
            <person name="Record E."/>
            <person name="Riano-Pachon D.M."/>
            <person name="Robert V."/>
            <person name="Roehrig J."/>
            <person name="Ruller R."/>
            <person name="Salamov A."/>
            <person name="Salih N.S."/>
            <person name="Samson R.A."/>
            <person name="Sandor E."/>
            <person name="Sanguinetti M."/>
            <person name="Schuetze T."/>
            <person name="Sepcic K."/>
            <person name="Shelest E."/>
            <person name="Sherlock G."/>
            <person name="Sophianopoulou V."/>
            <person name="Squina F.M."/>
            <person name="Sun H."/>
            <person name="Susca A."/>
            <person name="Todd R.B."/>
            <person name="Tsang A."/>
            <person name="Unkles S.E."/>
            <person name="van de Wiele N."/>
            <person name="van Rossen-Uffink D."/>
            <person name="Oliveira J.V."/>
            <person name="Vesth T.C."/>
            <person name="Visser J."/>
            <person name="Yu J.-H."/>
            <person name="Zhou M."/>
            <person name="Andersen M.R."/>
            <person name="Archer D.B."/>
            <person name="Baker S.E."/>
            <person name="Benoit I."/>
            <person name="Brakhage A.A."/>
            <person name="Braus G.H."/>
            <person name="Fischer R."/>
            <person name="Frisvad J.C."/>
            <person name="Goldman G.H."/>
            <person name="Houbraken J."/>
            <person name="Oakley B."/>
            <person name="Pocsi I."/>
            <person name="Scazzocchio C."/>
            <person name="Seiboth B."/>
            <person name="vanKuyk P.A."/>
            <person name="Wortman J."/>
            <person name="Dyer P.S."/>
            <person name="Grigoriev I.V."/>
        </authorList>
    </citation>
    <scope>NUCLEOTIDE SEQUENCE [LARGE SCALE GENOMIC DNA]</scope>
    <source>
        <strain evidence="5">ATCC 16872 / CBS 172.66 / WB 5094</strain>
    </source>
</reference>
<evidence type="ECO:0000256" key="1">
    <source>
        <dbReference type="ARBA" id="ARBA00006336"/>
    </source>
</evidence>
<dbReference type="GO" id="GO:0016787">
    <property type="term" value="F:hydrolase activity"/>
    <property type="evidence" value="ECO:0007669"/>
    <property type="project" value="UniProtKB-KW"/>
</dbReference>
<dbReference type="VEuPathDB" id="FungiDB:ASPACDRAFT_44646"/>
<name>A0A1L9WSW5_ASPA1</name>
<dbReference type="RefSeq" id="XP_020055357.1">
    <property type="nucleotide sequence ID" value="XM_020201457.1"/>
</dbReference>